<comment type="caution">
    <text evidence="1">The sequence shown here is derived from an EMBL/GenBank/DDBJ whole genome shotgun (WGS) entry which is preliminary data.</text>
</comment>
<dbReference type="AlphaFoldDB" id="A0A2I9CZ92"/>
<evidence type="ECO:0000313" key="1">
    <source>
        <dbReference type="EMBL" id="GBF07533.1"/>
    </source>
</evidence>
<evidence type="ECO:0000313" key="2">
    <source>
        <dbReference type="Proteomes" id="UP000236569"/>
    </source>
</evidence>
<dbReference type="Proteomes" id="UP000236569">
    <property type="component" value="Unassembled WGS sequence"/>
</dbReference>
<proteinExistence type="predicted"/>
<accession>A0A2I9CZ92</accession>
<dbReference type="EMBL" id="BFAG01000015">
    <property type="protein sequence ID" value="GBF07533.1"/>
    <property type="molecule type" value="Genomic_DNA"/>
</dbReference>
<name>A0A2I9CZ92_9DEIO</name>
<gene>
    <name evidence="1" type="ORF">DAERI_150051</name>
</gene>
<keyword evidence="2" id="KW-1185">Reference proteome</keyword>
<reference evidence="2" key="1">
    <citation type="submission" date="2018-01" db="EMBL/GenBank/DDBJ databases">
        <title>Draft Genome Sequence of the Radioresistant Bacterium Deinococcus aerius TR0125, Isolated from the Higher Atmosphere above Japan.</title>
        <authorList>
            <person name="Satoh K."/>
            <person name="Arai H."/>
            <person name="Sanzen T."/>
            <person name="Kawaguchi Y."/>
            <person name="Hayashi H."/>
            <person name="Yokobori S."/>
            <person name="Yamagishi A."/>
            <person name="Oono Y."/>
            <person name="Narumi I."/>
        </authorList>
    </citation>
    <scope>NUCLEOTIDE SEQUENCE [LARGE SCALE GENOMIC DNA]</scope>
    <source>
        <strain evidence="2">TR0125</strain>
    </source>
</reference>
<sequence length="697" mass="78741">MEVKPEELRRHLEGAQRGDVLVIVAPPGSKKSGAMYQTVQDIILDRNSRLLPRTRLLWATHGTKDEKSLGQEAKGRLHRLLDPKLNLFARDLFEKPWEVVTVLHGWDYCEEKNINYHEQFDGARSSVVTVISQAHLPLVLSNPSDPRFKKLLEDVGLIVVDEDPVGSLIYTLKGPNTTASPVTPEFLEVREAAGTASNIELALLRLMRRAQGGEFDDVAEQVVNGRWKTVLFSLTARSFWTALSDELIGVSPGFSLFGEAIENAITDARSAVPGDFYRLFEEDLLSPEKTSARFGLTWIRNRQGNVVQMRFRGDVLRVIPGDTPPIVILDAYASQELQQYERMFPNHRVRYIAEWPFTPLDIEYADDEDDEEAIEVDRKNMANGKQVKLRNYLMAETGELTRGHAAGTLVLSYSEVTDFLAEKAPAQRWSWRFEPPLPDDAIKLRWWFSGRGINAFDGRHVVAWHAPRRPKTYELHTLAALAPYCPEERKQLNAHAFRSELLQMLHRGRQTNYPPGETIRPRVVLFFNPGDLPKEWASCRKFTPRLKFKRYSKNPLHEAAVQVLAGELLELYGGVPHACLAGLGLYVPKPQERALWSLAEPNLRRALTTPMASSVAPVLTEWLVNPAVLQHRLGEYSPADGTHTQLVVEILRAADCSHLHTLKKFDVPVPSRLGTSTTRVYARSQVEAEKALSQVLK</sequence>
<organism evidence="1 2">
    <name type="scientific">Deinococcus aerius</name>
    <dbReference type="NCBI Taxonomy" id="200253"/>
    <lineage>
        <taxon>Bacteria</taxon>
        <taxon>Thermotogati</taxon>
        <taxon>Deinococcota</taxon>
        <taxon>Deinococci</taxon>
        <taxon>Deinococcales</taxon>
        <taxon>Deinococcaceae</taxon>
        <taxon>Deinococcus</taxon>
    </lineage>
</organism>
<protein>
    <submittedName>
        <fullName evidence="1">Uncharacterized protein</fullName>
    </submittedName>
</protein>